<dbReference type="PANTHER" id="PTHR21600:SF44">
    <property type="entry name" value="RIBOSOMAL LARGE SUBUNIT PSEUDOURIDINE SYNTHASE D"/>
    <property type="match status" value="1"/>
</dbReference>
<gene>
    <name evidence="8" type="ORF">HMPREF1476_01647</name>
</gene>
<accession>S3BBC0</accession>
<comment type="caution">
    <text evidence="8">The sequence shown here is derived from an EMBL/GenBank/DDBJ whole genome shotgun (WGS) entry which is preliminary data.</text>
</comment>
<dbReference type="PANTHER" id="PTHR21600">
    <property type="entry name" value="MITOCHONDRIAL RNA PSEUDOURIDINE SYNTHASE"/>
    <property type="match status" value="1"/>
</dbReference>
<comment type="function">
    <text evidence="6">Responsible for synthesis of pseudouridine from uracil.</text>
</comment>
<comment type="similarity">
    <text evidence="1 6">Belongs to the pseudouridine synthase RluA family.</text>
</comment>
<dbReference type="Gene3D" id="3.10.290.10">
    <property type="entry name" value="RNA-binding S4 domain"/>
    <property type="match status" value="1"/>
</dbReference>
<dbReference type="InterPro" id="IPR002942">
    <property type="entry name" value="S4_RNA-bd"/>
</dbReference>
<dbReference type="CDD" id="cd00165">
    <property type="entry name" value="S4"/>
    <property type="match status" value="1"/>
</dbReference>
<organism evidence="8 9">
    <name type="scientific">Sutterella wadsworthensis HGA0223</name>
    <dbReference type="NCBI Taxonomy" id="1203554"/>
    <lineage>
        <taxon>Bacteria</taxon>
        <taxon>Pseudomonadati</taxon>
        <taxon>Pseudomonadota</taxon>
        <taxon>Betaproteobacteria</taxon>
        <taxon>Burkholderiales</taxon>
        <taxon>Sutterellaceae</taxon>
        <taxon>Sutterella</taxon>
    </lineage>
</organism>
<comment type="catalytic activity">
    <reaction evidence="6">
        <text>a uridine in RNA = a pseudouridine in RNA</text>
        <dbReference type="Rhea" id="RHEA:48348"/>
        <dbReference type="Rhea" id="RHEA-COMP:12068"/>
        <dbReference type="Rhea" id="RHEA-COMP:12069"/>
        <dbReference type="ChEBI" id="CHEBI:65314"/>
        <dbReference type="ChEBI" id="CHEBI:65315"/>
    </reaction>
</comment>
<dbReference type="InterPro" id="IPR050188">
    <property type="entry name" value="RluA_PseudoU_synthase"/>
</dbReference>
<dbReference type="GO" id="GO:0003723">
    <property type="term" value="F:RNA binding"/>
    <property type="evidence" value="ECO:0007669"/>
    <property type="project" value="UniProtKB-KW"/>
</dbReference>
<dbReference type="EMBL" id="ATCF01000022">
    <property type="protein sequence ID" value="EPD98608.1"/>
    <property type="molecule type" value="Genomic_DNA"/>
</dbReference>
<keyword evidence="9" id="KW-1185">Reference proteome</keyword>
<dbReference type="InterPro" id="IPR036986">
    <property type="entry name" value="S4_RNA-bd_sf"/>
</dbReference>
<reference evidence="8 9" key="1">
    <citation type="submission" date="2013-04" db="EMBL/GenBank/DDBJ databases">
        <title>The Genome Sequence of Sutterella wadsworthensis HGA0223.</title>
        <authorList>
            <consortium name="The Broad Institute Genomics Platform"/>
            <person name="Earl A."/>
            <person name="Ward D."/>
            <person name="Feldgarden M."/>
            <person name="Gevers D."/>
            <person name="Schmidt T.M."/>
            <person name="Dover J."/>
            <person name="Dai D."/>
            <person name="Walker B."/>
            <person name="Young S."/>
            <person name="Zeng Q."/>
            <person name="Gargeya S."/>
            <person name="Fitzgerald M."/>
            <person name="Haas B."/>
            <person name="Abouelleil A."/>
            <person name="Allen A.W."/>
            <person name="Alvarado L."/>
            <person name="Arachchi H.M."/>
            <person name="Berlin A.M."/>
            <person name="Chapman S.B."/>
            <person name="Gainer-Dewar J."/>
            <person name="Goldberg J."/>
            <person name="Griggs A."/>
            <person name="Gujja S."/>
            <person name="Hansen M."/>
            <person name="Howarth C."/>
            <person name="Imamovic A."/>
            <person name="Ireland A."/>
            <person name="Larimer J."/>
            <person name="McCowan C."/>
            <person name="Murphy C."/>
            <person name="Pearson M."/>
            <person name="Poon T.W."/>
            <person name="Priest M."/>
            <person name="Roberts A."/>
            <person name="Saif S."/>
            <person name="Shea T."/>
            <person name="Sisk P."/>
            <person name="Sykes S."/>
            <person name="Wortman J."/>
            <person name="Nusbaum C."/>
            <person name="Birren B."/>
        </authorList>
    </citation>
    <scope>NUCLEOTIDE SEQUENCE [LARGE SCALE GENOMIC DNA]</scope>
    <source>
        <strain evidence="8 9">HGA0223</strain>
    </source>
</reference>
<dbReference type="PATRIC" id="fig|1203554.3.peg.1727"/>
<dbReference type="eggNOG" id="COG0564">
    <property type="taxonomic scope" value="Bacteria"/>
</dbReference>
<evidence type="ECO:0000256" key="2">
    <source>
        <dbReference type="ARBA" id="ARBA00023235"/>
    </source>
</evidence>
<evidence type="ECO:0000313" key="9">
    <source>
        <dbReference type="Proteomes" id="UP000014400"/>
    </source>
</evidence>
<dbReference type="HOGENOM" id="CLU_016902_4_0_4"/>
<dbReference type="InterPro" id="IPR006224">
    <property type="entry name" value="PsdUridine_synth_RluA-like_CS"/>
</dbReference>
<dbReference type="Pfam" id="PF01479">
    <property type="entry name" value="S4"/>
    <property type="match status" value="1"/>
</dbReference>
<protein>
    <recommendedName>
        <fullName evidence="6">Pseudouridine synthase</fullName>
        <ecNumber evidence="6">5.4.99.-</ecNumber>
    </recommendedName>
</protein>
<evidence type="ECO:0000256" key="5">
    <source>
        <dbReference type="PROSITE-ProRule" id="PRU00182"/>
    </source>
</evidence>
<dbReference type="SUPFAM" id="SSF55120">
    <property type="entry name" value="Pseudouridine synthase"/>
    <property type="match status" value="1"/>
</dbReference>
<dbReference type="Gene3D" id="3.30.2350.10">
    <property type="entry name" value="Pseudouridine synthase"/>
    <property type="match status" value="1"/>
</dbReference>
<dbReference type="AlphaFoldDB" id="S3BBC0"/>
<dbReference type="NCBIfam" id="TIGR00005">
    <property type="entry name" value="rluA_subfam"/>
    <property type="match status" value="1"/>
</dbReference>
<evidence type="ECO:0000256" key="6">
    <source>
        <dbReference type="RuleBase" id="RU362028"/>
    </source>
</evidence>
<dbReference type="EC" id="5.4.99.-" evidence="6"/>
<feature type="active site" evidence="4">
    <location>
        <position position="170"/>
    </location>
</feature>
<dbReference type="InterPro" id="IPR006145">
    <property type="entry name" value="PsdUridine_synth_RsuA/RluA"/>
</dbReference>
<dbReference type="Proteomes" id="UP000014400">
    <property type="component" value="Unassembled WGS sequence"/>
</dbReference>
<dbReference type="STRING" id="1203554.HMPREF1476_01647"/>
<dbReference type="InterPro" id="IPR006225">
    <property type="entry name" value="PsdUridine_synth_RluC/D"/>
</dbReference>
<dbReference type="SMART" id="SM00363">
    <property type="entry name" value="S4"/>
    <property type="match status" value="1"/>
</dbReference>
<sequence length="363" mass="40485">MTTEKVNLGLDDYNDEDFEDGFEETQPQTLSQVDLPKFRVEGFWGERLDKVLAAHLPDVSRARLAKLIENGSVKLNGAVTTKIRAKATEGDEIELLEPPKLDEALAFEPQSFVEFEVIYEDPSIIVVNKPAGLVVHPGAGNPDGTLLNGLLYHFPELKDVPRAGIVHRLDRDTTGLMVVARTLAAQTNLVRQLQERTVKREYWALTMGTAAEDFVVDVPIGRDPKSRIRFKGFPGSTGVRAKPARTRARAVGWSSVDGIPASWVACRLDTGRTHQIRVHLTGEDLPLIGDQLYRGRAPGIAVKVENFLEFHRQALHASRLGLIHPATGEEMEWFVEPPEDMIDLMEQLGFGPWDRPVTVFEKK</sequence>
<dbReference type="GO" id="GO:0160140">
    <property type="term" value="F:23S rRNA pseudouridine(1911/1915/1917) synthase activity"/>
    <property type="evidence" value="ECO:0007669"/>
    <property type="project" value="UniProtKB-EC"/>
</dbReference>
<dbReference type="PROSITE" id="PS50889">
    <property type="entry name" value="S4"/>
    <property type="match status" value="1"/>
</dbReference>
<feature type="domain" description="RNA-binding S4" evidence="7">
    <location>
        <begin position="46"/>
        <end position="109"/>
    </location>
</feature>
<dbReference type="GO" id="GO:0000455">
    <property type="term" value="P:enzyme-directed rRNA pseudouridine synthesis"/>
    <property type="evidence" value="ECO:0007669"/>
    <property type="project" value="TreeGrafter"/>
</dbReference>
<evidence type="ECO:0000256" key="4">
    <source>
        <dbReference type="PIRSR" id="PIRSR606225-1"/>
    </source>
</evidence>
<name>S3BBC0_9BURK</name>
<dbReference type="SUPFAM" id="SSF55174">
    <property type="entry name" value="Alpha-L RNA-binding motif"/>
    <property type="match status" value="1"/>
</dbReference>
<dbReference type="Pfam" id="PF00849">
    <property type="entry name" value="PseudoU_synth_2"/>
    <property type="match status" value="1"/>
</dbReference>
<proteinExistence type="inferred from homology"/>
<evidence type="ECO:0000256" key="1">
    <source>
        <dbReference type="ARBA" id="ARBA00010876"/>
    </source>
</evidence>
<evidence type="ECO:0000256" key="3">
    <source>
        <dbReference type="ARBA" id="ARBA00036882"/>
    </source>
</evidence>
<dbReference type="CDD" id="cd02869">
    <property type="entry name" value="PseudoU_synth_RluA_like"/>
    <property type="match status" value="1"/>
</dbReference>
<comment type="catalytic activity">
    <reaction evidence="3">
        <text>uridine(1911/1915/1917) in 23S rRNA = pseudouridine(1911/1915/1917) in 23S rRNA</text>
        <dbReference type="Rhea" id="RHEA:42524"/>
        <dbReference type="Rhea" id="RHEA-COMP:10097"/>
        <dbReference type="Rhea" id="RHEA-COMP:10098"/>
        <dbReference type="ChEBI" id="CHEBI:65314"/>
        <dbReference type="ChEBI" id="CHEBI:65315"/>
        <dbReference type="EC" id="5.4.99.23"/>
    </reaction>
</comment>
<dbReference type="PROSITE" id="PS01129">
    <property type="entry name" value="PSI_RLU"/>
    <property type="match status" value="1"/>
</dbReference>
<evidence type="ECO:0000313" key="8">
    <source>
        <dbReference type="EMBL" id="EPD98608.1"/>
    </source>
</evidence>
<dbReference type="InterPro" id="IPR020103">
    <property type="entry name" value="PsdUridine_synth_cat_dom_sf"/>
</dbReference>
<keyword evidence="2 6" id="KW-0413">Isomerase</keyword>
<evidence type="ECO:0000259" key="7">
    <source>
        <dbReference type="SMART" id="SM00363"/>
    </source>
</evidence>
<keyword evidence="5" id="KW-0694">RNA-binding</keyword>